<accession>A0A2T1LRT9</accession>
<dbReference type="EMBL" id="PXOH01000041">
    <property type="protein sequence ID" value="PSF31749.1"/>
    <property type="molecule type" value="Genomic_DNA"/>
</dbReference>
<protein>
    <submittedName>
        <fullName evidence="1">Uncharacterized protein</fullName>
    </submittedName>
</protein>
<dbReference type="Gene3D" id="3.40.50.1220">
    <property type="entry name" value="TPP-binding domain"/>
    <property type="match status" value="1"/>
</dbReference>
<proteinExistence type="predicted"/>
<dbReference type="AlphaFoldDB" id="A0A2T1LRT9"/>
<dbReference type="Proteomes" id="UP000239001">
    <property type="component" value="Unassembled WGS sequence"/>
</dbReference>
<dbReference type="SUPFAM" id="SSF52467">
    <property type="entry name" value="DHS-like NAD/FAD-binding domain"/>
    <property type="match status" value="1"/>
</dbReference>
<reference evidence="1 2" key="2">
    <citation type="submission" date="2018-03" db="EMBL/GenBank/DDBJ databases">
        <authorList>
            <person name="Keele B.F."/>
        </authorList>
    </citation>
    <scope>NUCLEOTIDE SEQUENCE [LARGE SCALE GENOMIC DNA]</scope>
    <source>
        <strain evidence="1 2">CCALA 016</strain>
    </source>
</reference>
<dbReference type="Pfam" id="PF13289">
    <property type="entry name" value="SIR2_2"/>
    <property type="match status" value="1"/>
</dbReference>
<dbReference type="OrthoDB" id="581088at2"/>
<sequence>MIEPILSLSLCVHANREVYALLLGSGISRSARIPTGWDLVLDLVRQLAHLSEEDCEPEPRSWYEQKYGEEPDYSKLLEQIAKSSSERNQLLRSYFEPTDEEREEGGIKVPTQAHRAIAELVKNSYIKVIVTTNFDRLLEIALRDIGIEPTVISTSDSVEGALPLQHTKCTIIKVHGDYLDTRIKNTPSELAAYDEPLNCLLDKVFDEYGLIICGWSGDWDEALRDAIRRCKSRRFTTFWAARRRLQGQASELLNWRQGVFVPIKDADSFFTELNEKVQALEELNKPHPLSAKIAVATLKKYLVDDSHRIRLHDLVTQEVERVYEATSVERFPVNTQFNEQELIRRLNLYESISEILISMFINGCYWGQESHQSLWINSLDRLSNLSYIDNSIRYEPWHNLRLYPALLLFYSGGIAALANQQYNTFYSLLFQPIVKNVNETYPAILSLSTTAVLKSEIARKIPNMQNRKTPLSDYINDLLKSSFQELLPDENKYQLYFDLFEYIIAIIYTYELQCQFQNYYSFGQPGRFAWKRWYTKHLNHLGDVNSSPKDKMEKANWNCELTKVVDFLLELGYFQGVKEEFLKIQNFYGERIDKLNWD</sequence>
<name>A0A2T1LRT9_9CHRO</name>
<dbReference type="InterPro" id="IPR029035">
    <property type="entry name" value="DHS-like_NAD/FAD-binding_dom"/>
</dbReference>
<evidence type="ECO:0000313" key="1">
    <source>
        <dbReference type="EMBL" id="PSF31749.1"/>
    </source>
</evidence>
<reference evidence="1 2" key="1">
    <citation type="submission" date="2018-03" db="EMBL/GenBank/DDBJ databases">
        <title>The ancient ancestry and fast evolution of plastids.</title>
        <authorList>
            <person name="Moore K.R."/>
            <person name="Magnabosco C."/>
            <person name="Momper L."/>
            <person name="Gold D.A."/>
            <person name="Bosak T."/>
            <person name="Fournier G.P."/>
        </authorList>
    </citation>
    <scope>NUCLEOTIDE SEQUENCE [LARGE SCALE GENOMIC DNA]</scope>
    <source>
        <strain evidence="1 2">CCALA 016</strain>
    </source>
</reference>
<gene>
    <name evidence="1" type="ORF">C7H19_22250</name>
</gene>
<keyword evidence="2" id="KW-1185">Reference proteome</keyword>
<comment type="caution">
    <text evidence="1">The sequence shown here is derived from an EMBL/GenBank/DDBJ whole genome shotgun (WGS) entry which is preliminary data.</text>
</comment>
<organism evidence="1 2">
    <name type="scientific">Aphanothece hegewaldii CCALA 016</name>
    <dbReference type="NCBI Taxonomy" id="2107694"/>
    <lineage>
        <taxon>Bacteria</taxon>
        <taxon>Bacillati</taxon>
        <taxon>Cyanobacteriota</taxon>
        <taxon>Cyanophyceae</taxon>
        <taxon>Oscillatoriophycideae</taxon>
        <taxon>Chroococcales</taxon>
        <taxon>Aphanothecaceae</taxon>
        <taxon>Aphanothece</taxon>
    </lineage>
</organism>
<evidence type="ECO:0000313" key="2">
    <source>
        <dbReference type="Proteomes" id="UP000239001"/>
    </source>
</evidence>